<dbReference type="Pfam" id="PF05577">
    <property type="entry name" value="Peptidase_S28"/>
    <property type="match status" value="1"/>
</dbReference>
<evidence type="ECO:0000256" key="1">
    <source>
        <dbReference type="ARBA" id="ARBA00011079"/>
    </source>
</evidence>
<evidence type="ECO:0000256" key="3">
    <source>
        <dbReference type="ARBA" id="ARBA00022729"/>
    </source>
</evidence>
<keyword evidence="2" id="KW-0645">Protease</keyword>
<dbReference type="GO" id="GO:0006508">
    <property type="term" value="P:proteolysis"/>
    <property type="evidence" value="ECO:0007669"/>
    <property type="project" value="UniProtKB-KW"/>
</dbReference>
<dbReference type="InterPro" id="IPR008758">
    <property type="entry name" value="Peptidase_S28"/>
</dbReference>
<dbReference type="Gene3D" id="3.40.50.1820">
    <property type="entry name" value="alpha/beta hydrolase"/>
    <property type="match status" value="1"/>
</dbReference>
<dbReference type="GO" id="GO:0031982">
    <property type="term" value="C:vesicle"/>
    <property type="evidence" value="ECO:0007669"/>
    <property type="project" value="TreeGrafter"/>
</dbReference>
<keyword evidence="4" id="KW-0378">Hydrolase</keyword>
<reference evidence="6 7" key="1">
    <citation type="submission" date="2015-03" db="EMBL/GenBank/DDBJ databases">
        <title>Draft genome of the nematode, Opisthorchis viverrini.</title>
        <authorList>
            <person name="Mitreva M."/>
        </authorList>
    </citation>
    <scope>NUCLEOTIDE SEQUENCE [LARGE SCALE GENOMIC DNA]</scope>
    <source>
        <strain evidence="6">Khon Kaen</strain>
    </source>
</reference>
<organism evidence="6 7">
    <name type="scientific">Opisthorchis viverrini</name>
    <name type="common">Southeast Asian liver fluke</name>
    <dbReference type="NCBI Taxonomy" id="6198"/>
    <lineage>
        <taxon>Eukaryota</taxon>
        <taxon>Metazoa</taxon>
        <taxon>Spiralia</taxon>
        <taxon>Lophotrochozoa</taxon>
        <taxon>Platyhelminthes</taxon>
        <taxon>Trematoda</taxon>
        <taxon>Digenea</taxon>
        <taxon>Opisthorchiida</taxon>
        <taxon>Opisthorchiata</taxon>
        <taxon>Opisthorchiidae</taxon>
        <taxon>Opisthorchis</taxon>
    </lineage>
</organism>
<evidence type="ECO:0000256" key="2">
    <source>
        <dbReference type="ARBA" id="ARBA00022670"/>
    </source>
</evidence>
<sequence>MLAAYMRASYPHLVAGAIASSAPVNWVAGLGNIHQFFEHVTSDYNQVNPQCVVRVKKAYNLLEQMVMEDIRGCVCVMGSHLEP</sequence>
<dbReference type="EMBL" id="KV891994">
    <property type="protein sequence ID" value="OON21781.1"/>
    <property type="molecule type" value="Genomic_DNA"/>
</dbReference>
<dbReference type="PANTHER" id="PTHR11010">
    <property type="entry name" value="PROTEASE S28 PRO-X CARBOXYPEPTIDASE-RELATED"/>
    <property type="match status" value="1"/>
</dbReference>
<accession>A0A1S8X561</accession>
<dbReference type="GO" id="GO:0070008">
    <property type="term" value="F:serine-type exopeptidase activity"/>
    <property type="evidence" value="ECO:0007669"/>
    <property type="project" value="InterPro"/>
</dbReference>
<dbReference type="Proteomes" id="UP000243686">
    <property type="component" value="Unassembled WGS sequence"/>
</dbReference>
<evidence type="ECO:0000313" key="6">
    <source>
        <dbReference type="EMBL" id="OON21781.1"/>
    </source>
</evidence>
<gene>
    <name evidence="6" type="ORF">X801_02317</name>
</gene>
<comment type="similarity">
    <text evidence="1">Belongs to the peptidase S28 family.</text>
</comment>
<keyword evidence="7" id="KW-1185">Reference proteome</keyword>
<proteinExistence type="inferred from homology"/>
<protein>
    <submittedName>
        <fullName evidence="6">Uncharacterized protein</fullName>
    </submittedName>
</protein>
<evidence type="ECO:0000256" key="5">
    <source>
        <dbReference type="ARBA" id="ARBA00023180"/>
    </source>
</evidence>
<evidence type="ECO:0000313" key="7">
    <source>
        <dbReference type="Proteomes" id="UP000243686"/>
    </source>
</evidence>
<dbReference type="PANTHER" id="PTHR11010:SF107">
    <property type="entry name" value="DIPEPTIDYL PEPTIDASE 2"/>
    <property type="match status" value="1"/>
</dbReference>
<dbReference type="InterPro" id="IPR029058">
    <property type="entry name" value="AB_hydrolase_fold"/>
</dbReference>
<name>A0A1S8X561_OPIVI</name>
<dbReference type="AlphaFoldDB" id="A0A1S8X561"/>
<keyword evidence="5" id="KW-0325">Glycoprotein</keyword>
<keyword evidence="3" id="KW-0732">Signal</keyword>
<dbReference type="GO" id="GO:0008239">
    <property type="term" value="F:dipeptidyl-peptidase activity"/>
    <property type="evidence" value="ECO:0007669"/>
    <property type="project" value="TreeGrafter"/>
</dbReference>
<evidence type="ECO:0000256" key="4">
    <source>
        <dbReference type="ARBA" id="ARBA00022801"/>
    </source>
</evidence>